<feature type="transmembrane region" description="Helical" evidence="1">
    <location>
        <begin position="60"/>
        <end position="81"/>
    </location>
</feature>
<dbReference type="AlphaFoldDB" id="A0A7S3Q3J5"/>
<accession>A0A7S3Q3J5</accession>
<proteinExistence type="predicted"/>
<organism evidence="2">
    <name type="scientific">Chaetoceros debilis</name>
    <dbReference type="NCBI Taxonomy" id="122233"/>
    <lineage>
        <taxon>Eukaryota</taxon>
        <taxon>Sar</taxon>
        <taxon>Stramenopiles</taxon>
        <taxon>Ochrophyta</taxon>
        <taxon>Bacillariophyta</taxon>
        <taxon>Coscinodiscophyceae</taxon>
        <taxon>Chaetocerotophycidae</taxon>
        <taxon>Chaetocerotales</taxon>
        <taxon>Chaetocerotaceae</taxon>
        <taxon>Chaetoceros</taxon>
    </lineage>
</organism>
<sequence>MFLSMPLPLMVTLPCPCLLLALLDALVIITAAAVVVNTIKRRAIVDAIAFIFAPRGRFSYALALAAVLAVADAVVGTFLRYKYHCILPSSLRMPLPMLLLAPF</sequence>
<protein>
    <submittedName>
        <fullName evidence="2">Uncharacterized protein</fullName>
    </submittedName>
</protein>
<name>A0A7S3Q3J5_9STRA</name>
<keyword evidence="1" id="KW-0812">Transmembrane</keyword>
<gene>
    <name evidence="2" type="ORF">CDEB00056_LOCUS9402</name>
</gene>
<reference evidence="2" key="1">
    <citation type="submission" date="2021-01" db="EMBL/GenBank/DDBJ databases">
        <authorList>
            <person name="Corre E."/>
            <person name="Pelletier E."/>
            <person name="Niang G."/>
            <person name="Scheremetjew M."/>
            <person name="Finn R."/>
            <person name="Kale V."/>
            <person name="Holt S."/>
            <person name="Cochrane G."/>
            <person name="Meng A."/>
            <person name="Brown T."/>
            <person name="Cohen L."/>
        </authorList>
    </citation>
    <scope>NUCLEOTIDE SEQUENCE</scope>
    <source>
        <strain evidence="2">MM31A-1</strain>
    </source>
</reference>
<keyword evidence="1" id="KW-1133">Transmembrane helix</keyword>
<dbReference type="EMBL" id="HBIO01012097">
    <property type="protein sequence ID" value="CAE0464561.1"/>
    <property type="molecule type" value="Transcribed_RNA"/>
</dbReference>
<feature type="transmembrane region" description="Helical" evidence="1">
    <location>
        <begin position="20"/>
        <end position="39"/>
    </location>
</feature>
<keyword evidence="1" id="KW-0472">Membrane</keyword>
<evidence type="ECO:0000256" key="1">
    <source>
        <dbReference type="SAM" id="Phobius"/>
    </source>
</evidence>
<evidence type="ECO:0000313" key="2">
    <source>
        <dbReference type="EMBL" id="CAE0464561.1"/>
    </source>
</evidence>